<dbReference type="EMBL" id="AFOJ01000007">
    <property type="protein sequence ID" value="EGM50277.1"/>
    <property type="molecule type" value="Genomic_DNA"/>
</dbReference>
<proteinExistence type="predicted"/>
<gene>
    <name evidence="1" type="ORF">LRU_01959</name>
</gene>
<organism evidence="1 2">
    <name type="scientific">Ligilactobacillus ruminis SPM0211</name>
    <dbReference type="NCBI Taxonomy" id="1040964"/>
    <lineage>
        <taxon>Bacteria</taxon>
        <taxon>Bacillati</taxon>
        <taxon>Bacillota</taxon>
        <taxon>Bacilli</taxon>
        <taxon>Lactobacillales</taxon>
        <taxon>Lactobacillaceae</taxon>
        <taxon>Ligilactobacillus</taxon>
    </lineage>
</organism>
<sequence>MRKDVYERMRYFVLEKIKSNYSAIARQYDVDPRTVKAAYLRAQSDKTAVVRKRRSRRSKLDGYQDIIEDKYAAGCSARSIYDFIVEKGFTGKYTIVKDHCRRFRKAQTKKQRLDLSIQLD</sequence>
<reference evidence="1 2" key="1">
    <citation type="journal article" date="2011" name="J. Bacteriol.">
        <title>Genome Sequence of Lactobacillus ruminis SPM0211, Isolated from a Fecal Sample from a Healthy Korean.</title>
        <authorList>
            <person name="Lee S."/>
            <person name="Cho Y.J."/>
            <person name="Lee A.H."/>
            <person name="Chun J."/>
            <person name="Ha N.J."/>
            <person name="Ko G."/>
        </authorList>
    </citation>
    <scope>NUCLEOTIDE SEQUENCE [LARGE SCALE GENOMIC DNA]</scope>
    <source>
        <strain evidence="1 2">SPM0211</strain>
    </source>
</reference>
<dbReference type="Proteomes" id="UP000002971">
    <property type="component" value="Unassembled WGS sequence"/>
</dbReference>
<evidence type="ECO:0000313" key="2">
    <source>
        <dbReference type="Proteomes" id="UP000002971"/>
    </source>
</evidence>
<dbReference type="AlphaFoldDB" id="F7R2M7"/>
<protein>
    <submittedName>
        <fullName evidence="1">Transposase</fullName>
    </submittedName>
</protein>
<name>F7R2M7_9LACO</name>
<comment type="caution">
    <text evidence="1">The sequence shown here is derived from an EMBL/GenBank/DDBJ whole genome shotgun (WGS) entry which is preliminary data.</text>
</comment>
<evidence type="ECO:0000313" key="1">
    <source>
        <dbReference type="EMBL" id="EGM50277.1"/>
    </source>
</evidence>
<accession>F7R2M7</accession>